<keyword evidence="4" id="KW-1185">Reference proteome</keyword>
<feature type="region of interest" description="Disordered" evidence="1">
    <location>
        <begin position="1"/>
        <end position="29"/>
    </location>
</feature>
<dbReference type="EnsemblPlants" id="OMERI02G21940.1">
    <property type="protein sequence ID" value="OMERI02G21940.1"/>
    <property type="gene ID" value="OMERI02G21940"/>
</dbReference>
<dbReference type="HOGENOM" id="CLU_1818926_0_0_1"/>
<evidence type="ECO:0000256" key="1">
    <source>
        <dbReference type="SAM" id="MobiDB-lite"/>
    </source>
</evidence>
<accession>A0A0E0CMP3</accession>
<feature type="transmembrane region" description="Helical" evidence="2">
    <location>
        <begin position="69"/>
        <end position="91"/>
    </location>
</feature>
<organism evidence="3">
    <name type="scientific">Oryza meridionalis</name>
    <dbReference type="NCBI Taxonomy" id="40149"/>
    <lineage>
        <taxon>Eukaryota</taxon>
        <taxon>Viridiplantae</taxon>
        <taxon>Streptophyta</taxon>
        <taxon>Embryophyta</taxon>
        <taxon>Tracheophyta</taxon>
        <taxon>Spermatophyta</taxon>
        <taxon>Magnoliopsida</taxon>
        <taxon>Liliopsida</taxon>
        <taxon>Poales</taxon>
        <taxon>Poaceae</taxon>
        <taxon>BOP clade</taxon>
        <taxon>Oryzoideae</taxon>
        <taxon>Oryzeae</taxon>
        <taxon>Oryzinae</taxon>
        <taxon>Oryza</taxon>
    </lineage>
</organism>
<feature type="region of interest" description="Disordered" evidence="1">
    <location>
        <begin position="44"/>
        <end position="63"/>
    </location>
</feature>
<keyword evidence="2" id="KW-1133">Transmembrane helix</keyword>
<protein>
    <submittedName>
        <fullName evidence="3">Uncharacterized protein</fullName>
    </submittedName>
</protein>
<dbReference type="Proteomes" id="UP000008021">
    <property type="component" value="Chromosome 2"/>
</dbReference>
<feature type="compositionally biased region" description="Basic and acidic residues" evidence="1">
    <location>
        <begin position="1"/>
        <end position="12"/>
    </location>
</feature>
<evidence type="ECO:0000313" key="3">
    <source>
        <dbReference type="EnsemblPlants" id="OMERI02G21940.1"/>
    </source>
</evidence>
<feature type="compositionally biased region" description="Basic residues" evidence="1">
    <location>
        <begin position="20"/>
        <end position="29"/>
    </location>
</feature>
<reference evidence="3" key="2">
    <citation type="submission" date="2018-05" db="EMBL/GenBank/DDBJ databases">
        <title>OmerRS3 (Oryza meridionalis Reference Sequence Version 3).</title>
        <authorList>
            <person name="Zhang J."/>
            <person name="Kudrna D."/>
            <person name="Lee S."/>
            <person name="Talag J."/>
            <person name="Welchert J."/>
            <person name="Wing R.A."/>
        </authorList>
    </citation>
    <scope>NUCLEOTIDE SEQUENCE [LARGE SCALE GENOMIC DNA]</scope>
    <source>
        <strain evidence="3">cv. OR44</strain>
    </source>
</reference>
<name>A0A0E0CMP3_9ORYZ</name>
<dbReference type="STRING" id="40149.A0A0E0CMP3"/>
<dbReference type="AlphaFoldDB" id="A0A0E0CMP3"/>
<keyword evidence="2" id="KW-0472">Membrane</keyword>
<evidence type="ECO:0000313" key="4">
    <source>
        <dbReference type="Proteomes" id="UP000008021"/>
    </source>
</evidence>
<proteinExistence type="predicted"/>
<sequence length="142" mass="15428">MRRGAERWRVERGTAAGARRPPHSLPHRRLPRCKRASRRVVAVAAEAAASAPKGPRGGAGGQSAATTRTVVTCILTGLPVVLAALGATMYIKKHRRGEAEVALARGGDKVFDKKGSWDLKSFRVLAFDEHEMIDGVRDERFC</sequence>
<keyword evidence="2" id="KW-0812">Transmembrane</keyword>
<evidence type="ECO:0000256" key="2">
    <source>
        <dbReference type="SAM" id="Phobius"/>
    </source>
</evidence>
<dbReference type="Gramene" id="OMERI02G21940.1">
    <property type="protein sequence ID" value="OMERI02G21940.1"/>
    <property type="gene ID" value="OMERI02G21940"/>
</dbReference>
<reference evidence="3" key="1">
    <citation type="submission" date="2015-04" db="UniProtKB">
        <authorList>
            <consortium name="EnsemblPlants"/>
        </authorList>
    </citation>
    <scope>IDENTIFICATION</scope>
</reference>